<accession>A0A1L9SKM2</accession>
<dbReference type="NCBIfam" id="TIGR00756">
    <property type="entry name" value="PPR"/>
    <property type="match status" value="1"/>
</dbReference>
<dbReference type="OrthoDB" id="1882346at2759"/>
<evidence type="ECO:0000313" key="3">
    <source>
        <dbReference type="EMBL" id="OJJ47715.1"/>
    </source>
</evidence>
<dbReference type="PANTHER" id="PTHR47934:SF6">
    <property type="entry name" value="MITOCHONDRIAL GROUP I INTRON SPLICING FACTOR CCM1-RELATED"/>
    <property type="match status" value="1"/>
</dbReference>
<feature type="compositionally biased region" description="Basic and acidic residues" evidence="2">
    <location>
        <begin position="1223"/>
        <end position="1241"/>
    </location>
</feature>
<evidence type="ECO:0008006" key="5">
    <source>
        <dbReference type="Google" id="ProtNLM"/>
    </source>
</evidence>
<reference evidence="4" key="1">
    <citation type="journal article" date="2017" name="Genome Biol.">
        <title>Comparative genomics reveals high biological diversity and specific adaptations in the industrially and medically important fungal genus Aspergillus.</title>
        <authorList>
            <person name="de Vries R.P."/>
            <person name="Riley R."/>
            <person name="Wiebenga A."/>
            <person name="Aguilar-Osorio G."/>
            <person name="Amillis S."/>
            <person name="Uchima C.A."/>
            <person name="Anderluh G."/>
            <person name="Asadollahi M."/>
            <person name="Askin M."/>
            <person name="Barry K."/>
            <person name="Battaglia E."/>
            <person name="Bayram O."/>
            <person name="Benocci T."/>
            <person name="Braus-Stromeyer S.A."/>
            <person name="Caldana C."/>
            <person name="Canovas D."/>
            <person name="Cerqueira G.C."/>
            <person name="Chen F."/>
            <person name="Chen W."/>
            <person name="Choi C."/>
            <person name="Clum A."/>
            <person name="Dos Santos R.A."/>
            <person name="Damasio A.R."/>
            <person name="Diallinas G."/>
            <person name="Emri T."/>
            <person name="Fekete E."/>
            <person name="Flipphi M."/>
            <person name="Freyberg S."/>
            <person name="Gallo A."/>
            <person name="Gournas C."/>
            <person name="Habgood R."/>
            <person name="Hainaut M."/>
            <person name="Harispe M.L."/>
            <person name="Henrissat B."/>
            <person name="Hilden K.S."/>
            <person name="Hope R."/>
            <person name="Hossain A."/>
            <person name="Karabika E."/>
            <person name="Karaffa L."/>
            <person name="Karanyi Z."/>
            <person name="Krasevec N."/>
            <person name="Kuo A."/>
            <person name="Kusch H."/>
            <person name="LaButti K."/>
            <person name="Lagendijk E.L."/>
            <person name="Lapidus A."/>
            <person name="Levasseur A."/>
            <person name="Lindquist E."/>
            <person name="Lipzen A."/>
            <person name="Logrieco A.F."/>
            <person name="MacCabe A."/>
            <person name="Maekelae M.R."/>
            <person name="Malavazi I."/>
            <person name="Melin P."/>
            <person name="Meyer V."/>
            <person name="Mielnichuk N."/>
            <person name="Miskei M."/>
            <person name="Molnar A.P."/>
            <person name="Mule G."/>
            <person name="Ngan C.Y."/>
            <person name="Orejas M."/>
            <person name="Orosz E."/>
            <person name="Ouedraogo J.P."/>
            <person name="Overkamp K.M."/>
            <person name="Park H.-S."/>
            <person name="Perrone G."/>
            <person name="Piumi F."/>
            <person name="Punt P.J."/>
            <person name="Ram A.F."/>
            <person name="Ramon A."/>
            <person name="Rauscher S."/>
            <person name="Record E."/>
            <person name="Riano-Pachon D.M."/>
            <person name="Robert V."/>
            <person name="Roehrig J."/>
            <person name="Ruller R."/>
            <person name="Salamov A."/>
            <person name="Salih N.S."/>
            <person name="Samson R.A."/>
            <person name="Sandor E."/>
            <person name="Sanguinetti M."/>
            <person name="Schuetze T."/>
            <person name="Sepcic K."/>
            <person name="Shelest E."/>
            <person name="Sherlock G."/>
            <person name="Sophianopoulou V."/>
            <person name="Squina F.M."/>
            <person name="Sun H."/>
            <person name="Susca A."/>
            <person name="Todd R.B."/>
            <person name="Tsang A."/>
            <person name="Unkles S.E."/>
            <person name="van de Wiele N."/>
            <person name="van Rossen-Uffink D."/>
            <person name="Oliveira J.V."/>
            <person name="Vesth T.C."/>
            <person name="Visser J."/>
            <person name="Yu J.-H."/>
            <person name="Zhou M."/>
            <person name="Andersen M.R."/>
            <person name="Archer D.B."/>
            <person name="Baker S.E."/>
            <person name="Benoit I."/>
            <person name="Brakhage A.A."/>
            <person name="Braus G.H."/>
            <person name="Fischer R."/>
            <person name="Frisvad J.C."/>
            <person name="Goldman G.H."/>
            <person name="Houbraken J."/>
            <person name="Oakley B."/>
            <person name="Pocsi I."/>
            <person name="Scazzocchio C."/>
            <person name="Seiboth B."/>
            <person name="vanKuyk P.A."/>
            <person name="Wortman J."/>
            <person name="Dyer P.S."/>
            <person name="Grigoriev I.V."/>
        </authorList>
    </citation>
    <scope>NUCLEOTIDE SEQUENCE [LARGE SCALE GENOMIC DNA]</scope>
    <source>
        <strain evidence="4">CBS 506.65</strain>
    </source>
</reference>
<protein>
    <recommendedName>
        <fullName evidence="5">Pentacotripeptide-repeat region of PRORP domain-containing protein</fullName>
    </recommendedName>
</protein>
<evidence type="ECO:0000256" key="2">
    <source>
        <dbReference type="SAM" id="MobiDB-lite"/>
    </source>
</evidence>
<dbReference type="PANTHER" id="PTHR47934">
    <property type="entry name" value="PENTATRICOPEPTIDE REPEAT-CONTAINING PROTEIN PET309, MITOCHONDRIAL"/>
    <property type="match status" value="1"/>
</dbReference>
<name>A0A1L9SKM2_9EURO</name>
<feature type="compositionally biased region" description="Polar residues" evidence="2">
    <location>
        <begin position="1242"/>
        <end position="1254"/>
    </location>
</feature>
<dbReference type="Gene3D" id="1.25.40.10">
    <property type="entry name" value="Tetratricopeptide repeat domain"/>
    <property type="match status" value="2"/>
</dbReference>
<feature type="compositionally biased region" description="Polar residues" evidence="2">
    <location>
        <begin position="1172"/>
        <end position="1190"/>
    </location>
</feature>
<evidence type="ECO:0000256" key="1">
    <source>
        <dbReference type="PROSITE-ProRule" id="PRU00708"/>
    </source>
</evidence>
<dbReference type="GO" id="GO:0003729">
    <property type="term" value="F:mRNA binding"/>
    <property type="evidence" value="ECO:0007669"/>
    <property type="project" value="TreeGrafter"/>
</dbReference>
<dbReference type="AlphaFoldDB" id="A0A1L9SKM2"/>
<dbReference type="GO" id="GO:0005739">
    <property type="term" value="C:mitochondrion"/>
    <property type="evidence" value="ECO:0007669"/>
    <property type="project" value="TreeGrafter"/>
</dbReference>
<dbReference type="GO" id="GO:0007005">
    <property type="term" value="P:mitochondrion organization"/>
    <property type="evidence" value="ECO:0007669"/>
    <property type="project" value="TreeGrafter"/>
</dbReference>
<dbReference type="VEuPathDB" id="FungiDB:ASPZODRAFT_1758881"/>
<dbReference type="STRING" id="1073090.A0A1L9SKM2"/>
<keyword evidence="4" id="KW-1185">Reference proteome</keyword>
<dbReference type="EMBL" id="KV878340">
    <property type="protein sequence ID" value="OJJ47715.1"/>
    <property type="molecule type" value="Genomic_DNA"/>
</dbReference>
<feature type="region of interest" description="Disordered" evidence="2">
    <location>
        <begin position="877"/>
        <end position="911"/>
    </location>
</feature>
<gene>
    <name evidence="3" type="ORF">ASPZODRAFT_1758881</name>
</gene>
<dbReference type="Proteomes" id="UP000184188">
    <property type="component" value="Unassembled WGS sequence"/>
</dbReference>
<organism evidence="3 4">
    <name type="scientific">Penicilliopsis zonata CBS 506.65</name>
    <dbReference type="NCBI Taxonomy" id="1073090"/>
    <lineage>
        <taxon>Eukaryota</taxon>
        <taxon>Fungi</taxon>
        <taxon>Dikarya</taxon>
        <taxon>Ascomycota</taxon>
        <taxon>Pezizomycotina</taxon>
        <taxon>Eurotiomycetes</taxon>
        <taxon>Eurotiomycetidae</taxon>
        <taxon>Eurotiales</taxon>
        <taxon>Aspergillaceae</taxon>
        <taxon>Penicilliopsis</taxon>
    </lineage>
</organism>
<proteinExistence type="predicted"/>
<dbReference type="RefSeq" id="XP_022582225.1">
    <property type="nucleotide sequence ID" value="XM_022727057.1"/>
</dbReference>
<sequence>MLERAAGCLESAGRRFFQDSNGAIRSRRLLPSQFWQYTLAGSDASQWAGLLLQASNSRTHSALGVPSAAIEASNETRVPVLDFLYPPQTQEYAARCLLRSPKRLMPRRGKRLLGNVARTYTSETLVVSEDNTRNQIGSPGVETSGRDHVRGIAKQELIALLNAPRQTEYTRAYDCYVRAGNPADCTSAMLAYVSASEWPIDRLRVRRLFDEIPVEHRSAEDYSHAVMSELLVDNASKSKRIYQEAIAKGLAHKCSDHILSYFFKKMDWHNLEDLWATRPSDTDIASLNSAMLHIDTPPILKRVSSLAAYLENRGGDSLLGQLASLSLSDLFQSLQAMESISTYTTLQILRRYNKIGILTPDHYFDLIKTLGSSRARPTFVRALVVYRNFRWLMKNQPPPESLLNLLLQSFAFFRISTGVEYIIYEYAHFYAKPSLEVYKNALIALSRSGEVDNVQTIFDKFLKDHGKPLSQRLITPLLYVHAKSGNVPETTRQFERVSTEFGLEQNTICWNILLAAYANADDPRGALETFERMMSTDVELDSHTFGTMMGIFAHKGDLNTIRHLLLIAKQRQVHITAPIIDTIVETYCNDRRLDLAEGLAETCLPLDIKGSKLRMWNVLLWNHAFRMDLESVSRIRQRMEEVGLQFDEMTYGALMLCLVLSGQPDSARRILRTLHRSRRVWASEFLYAIVIFGYVRARNRDMVHIIFEEMRDRFQKLGLGSKLLYLKSQLQRDLQLVNAGAKTDSGVDLRLQNAEKFLMETITDFNPKSLVKKQPSPGTARQSLREAFPAMYYEYMITAYGSRGALWRAQELFDQFIERQKIDVSPDYTEDSAPLRLLSALMLSYLKAEKYKEVEECWKMGFPRAIKMSTSPGIEQWLSPNPVDPRTDAEPPRPVLPKHSGKETDPLVVRSPAPASSTEFATILPSCRFILSRCLSLYMRSLGYRNKQQKIPSVIADVQKAGFAISTFNWSTYVQMLASSDRYSDQIEAFKVFEEKFMPNFPGWKYLRRGYGLRPDNAPSTLHALEQPKRGIKPGLLGKAGRRYWSKIQPDYMQPTYVSMVYLASALLHVREKSIQDGATALTMLYNVAPQTIEAIGEMPYLREKFQGVLLRSRQEQVDKKKDVDRNEPLVWTGGILGVNGRIRAPFQPKEEEREEDEIEKGQEILAEEHTFNTFSVSESTLSESEQTIVHDSPSLPDQIIDYPDEFDLEAETTLQLTRGSSTKHDEPHDLDQRPDDKNECTTESSPMEDSSPATEPDTEVESPSDGTAKDQETD</sequence>
<feature type="repeat" description="PPR" evidence="1">
    <location>
        <begin position="506"/>
        <end position="540"/>
    </location>
</feature>
<dbReference type="GeneID" id="34613521"/>
<dbReference type="PROSITE" id="PS51375">
    <property type="entry name" value="PPR"/>
    <property type="match status" value="1"/>
</dbReference>
<dbReference type="InterPro" id="IPR002885">
    <property type="entry name" value="PPR_rpt"/>
</dbReference>
<dbReference type="InterPro" id="IPR011990">
    <property type="entry name" value="TPR-like_helical_dom_sf"/>
</dbReference>
<feature type="region of interest" description="Disordered" evidence="2">
    <location>
        <begin position="1170"/>
        <end position="1198"/>
    </location>
</feature>
<feature type="region of interest" description="Disordered" evidence="2">
    <location>
        <begin position="1213"/>
        <end position="1275"/>
    </location>
</feature>
<dbReference type="GO" id="GO:0006396">
    <property type="term" value="P:RNA processing"/>
    <property type="evidence" value="ECO:0007669"/>
    <property type="project" value="TreeGrafter"/>
</dbReference>
<evidence type="ECO:0000313" key="4">
    <source>
        <dbReference type="Proteomes" id="UP000184188"/>
    </source>
</evidence>
<dbReference type="Pfam" id="PF13041">
    <property type="entry name" value="PPR_2"/>
    <property type="match status" value="1"/>
</dbReference>
<dbReference type="InterPro" id="IPR051114">
    <property type="entry name" value="Mito_RNA_Proc_CCM1"/>
</dbReference>